<evidence type="ECO:0000313" key="1">
    <source>
        <dbReference type="EMBL" id="MFD1938400.1"/>
    </source>
</evidence>
<reference evidence="2" key="1">
    <citation type="journal article" date="2019" name="Int. J. Syst. Evol. Microbiol.">
        <title>The Global Catalogue of Microorganisms (GCM) 10K type strain sequencing project: providing services to taxonomists for standard genome sequencing and annotation.</title>
        <authorList>
            <consortium name="The Broad Institute Genomics Platform"/>
            <consortium name="The Broad Institute Genome Sequencing Center for Infectious Disease"/>
            <person name="Wu L."/>
            <person name="Ma J."/>
        </authorList>
    </citation>
    <scope>NUCLEOTIDE SEQUENCE [LARGE SCALE GENOMIC DNA]</scope>
    <source>
        <strain evidence="2">ICMP 6774ER</strain>
    </source>
</reference>
<organism evidence="1 2">
    <name type="scientific">Nonomuraea mangrovi</name>
    <dbReference type="NCBI Taxonomy" id="2316207"/>
    <lineage>
        <taxon>Bacteria</taxon>
        <taxon>Bacillati</taxon>
        <taxon>Actinomycetota</taxon>
        <taxon>Actinomycetes</taxon>
        <taxon>Streptosporangiales</taxon>
        <taxon>Streptosporangiaceae</taxon>
        <taxon>Nonomuraea</taxon>
    </lineage>
</organism>
<dbReference type="Proteomes" id="UP001597368">
    <property type="component" value="Unassembled WGS sequence"/>
</dbReference>
<name>A0ABW4TB84_9ACTN</name>
<comment type="caution">
    <text evidence="1">The sequence shown here is derived from an EMBL/GenBank/DDBJ whole genome shotgun (WGS) entry which is preliminary data.</text>
</comment>
<protein>
    <recommendedName>
        <fullName evidence="3">Lipoprotein</fullName>
    </recommendedName>
</protein>
<dbReference type="EMBL" id="JBHUFV010000068">
    <property type="protein sequence ID" value="MFD1938400.1"/>
    <property type="molecule type" value="Genomic_DNA"/>
</dbReference>
<accession>A0ABW4TB84</accession>
<gene>
    <name evidence="1" type="ORF">ACFSKW_43700</name>
</gene>
<sequence>MKKTIVVTASVAGLLAGCGGSGADVARECSAMHRLIGDVSAKGMQQIGAPDQLAATYDGAAKAIREHGARSGDDAVAKAAEDVGAAWSALAAHVRSGSARVPSLGPVTEAGAALRRACEP</sequence>
<evidence type="ECO:0000313" key="2">
    <source>
        <dbReference type="Proteomes" id="UP001597368"/>
    </source>
</evidence>
<evidence type="ECO:0008006" key="3">
    <source>
        <dbReference type="Google" id="ProtNLM"/>
    </source>
</evidence>
<proteinExistence type="predicted"/>
<dbReference type="RefSeq" id="WP_379580384.1">
    <property type="nucleotide sequence ID" value="NZ_JBHUFV010000068.1"/>
</dbReference>
<keyword evidence="2" id="KW-1185">Reference proteome</keyword>
<dbReference type="PROSITE" id="PS51257">
    <property type="entry name" value="PROKAR_LIPOPROTEIN"/>
    <property type="match status" value="1"/>
</dbReference>